<evidence type="ECO:0000256" key="3">
    <source>
        <dbReference type="ARBA" id="ARBA00022898"/>
    </source>
</evidence>
<gene>
    <name evidence="5" type="ORF">I551_0390</name>
</gene>
<dbReference type="InterPro" id="IPR015424">
    <property type="entry name" value="PyrdxlP-dep_Trfase"/>
</dbReference>
<dbReference type="InterPro" id="IPR039429">
    <property type="entry name" value="SHMT-like_dom"/>
</dbReference>
<dbReference type="Gene3D" id="3.90.1150.10">
    <property type="entry name" value="Aspartate Aminotransferase, domain 1"/>
    <property type="match status" value="1"/>
</dbReference>
<dbReference type="InterPro" id="IPR049943">
    <property type="entry name" value="Ser_HO-MeTrfase-like"/>
</dbReference>
<keyword evidence="6" id="KW-1185">Reference proteome</keyword>
<dbReference type="PANTHER" id="PTHR11680:SF35">
    <property type="entry name" value="SERINE HYDROXYMETHYLTRANSFERASE 1"/>
    <property type="match status" value="1"/>
</dbReference>
<evidence type="ECO:0000313" key="6">
    <source>
        <dbReference type="Proteomes" id="UP000020681"/>
    </source>
</evidence>
<dbReference type="PANTHER" id="PTHR11680">
    <property type="entry name" value="SERINE HYDROXYMETHYLTRANSFERASE"/>
    <property type="match status" value="1"/>
</dbReference>
<accession>A0ABP3ARX9</accession>
<evidence type="ECO:0000256" key="1">
    <source>
        <dbReference type="ARBA" id="ARBA00001933"/>
    </source>
</evidence>
<comment type="cofactor">
    <cofactor evidence="1">
        <name>pyridoxal 5'-phosphate</name>
        <dbReference type="ChEBI" id="CHEBI:597326"/>
    </cofactor>
</comment>
<dbReference type="Proteomes" id="UP000020681">
    <property type="component" value="Unassembled WGS sequence"/>
</dbReference>
<dbReference type="Gene3D" id="3.40.640.10">
    <property type="entry name" value="Type I PLP-dependent aspartate aminotransferase-like (Major domain)"/>
    <property type="match status" value="1"/>
</dbReference>
<proteinExistence type="inferred from homology"/>
<evidence type="ECO:0000259" key="4">
    <source>
        <dbReference type="Pfam" id="PF00464"/>
    </source>
</evidence>
<dbReference type="Pfam" id="PF00464">
    <property type="entry name" value="SHMT"/>
    <property type="match status" value="1"/>
</dbReference>
<comment type="similarity">
    <text evidence="2">Belongs to the SHMT family.</text>
</comment>
<dbReference type="InterPro" id="IPR015421">
    <property type="entry name" value="PyrdxlP-dep_Trfase_major"/>
</dbReference>
<name>A0ABP3ARX9_MYCUL</name>
<organism evidence="5 6">
    <name type="scientific">Mycobacterium ulcerans str. Harvey</name>
    <dbReference type="NCBI Taxonomy" id="1299332"/>
    <lineage>
        <taxon>Bacteria</taxon>
        <taxon>Bacillati</taxon>
        <taxon>Actinomycetota</taxon>
        <taxon>Actinomycetes</taxon>
        <taxon>Mycobacteriales</taxon>
        <taxon>Mycobacteriaceae</taxon>
        <taxon>Mycobacterium</taxon>
        <taxon>Mycobacterium ulcerans group</taxon>
    </lineage>
</organism>
<dbReference type="InterPro" id="IPR015422">
    <property type="entry name" value="PyrdxlP-dep_Trfase_small"/>
</dbReference>
<keyword evidence="3" id="KW-0663">Pyridoxal phosphate</keyword>
<evidence type="ECO:0000313" key="5">
    <source>
        <dbReference type="EMBL" id="EUA93145.1"/>
    </source>
</evidence>
<protein>
    <submittedName>
        <fullName evidence="5">Serine hydroxymethyltransferase family protein</fullName>
    </submittedName>
</protein>
<comment type="caution">
    <text evidence="5">The sequence shown here is derived from an EMBL/GenBank/DDBJ whole genome shotgun (WGS) entry which is preliminary data.</text>
</comment>
<evidence type="ECO:0000256" key="2">
    <source>
        <dbReference type="ARBA" id="ARBA00006376"/>
    </source>
</evidence>
<dbReference type="SUPFAM" id="SSF53383">
    <property type="entry name" value="PLP-dependent transferases"/>
    <property type="match status" value="1"/>
</dbReference>
<dbReference type="EMBL" id="JAOL01000066">
    <property type="protein sequence ID" value="EUA93145.1"/>
    <property type="molecule type" value="Genomic_DNA"/>
</dbReference>
<feature type="domain" description="Serine hydroxymethyltransferase-like" evidence="4">
    <location>
        <begin position="6"/>
        <end position="96"/>
    </location>
</feature>
<sequence>MILGKQEFAKAINSAVFPGQQGGPLMHVIAGKAVALKIAGTPEFADRQRRTLAGARIVADRLMASDVAKAGVSVVSGGTDVHLVLVDLRDSRSMARRPKTCCTRRESRSTATLSPTIRGHRW</sequence>
<reference evidence="5 6" key="1">
    <citation type="submission" date="2014-01" db="EMBL/GenBank/DDBJ databases">
        <authorList>
            <person name="Dobos K."/>
            <person name="Lenaerts A."/>
            <person name="Ordway D."/>
            <person name="DeGroote M.A."/>
            <person name="Parker T."/>
            <person name="Sizemore C."/>
            <person name="Tallon L.J."/>
            <person name="Sadzewicz L.K."/>
            <person name="Sengamalay N."/>
            <person name="Fraser C.M."/>
            <person name="Hine E."/>
            <person name="Shefchek K.A."/>
            <person name="Das S.P."/>
            <person name="Tettelin H."/>
        </authorList>
    </citation>
    <scope>NUCLEOTIDE SEQUENCE [LARGE SCALE GENOMIC DNA]</scope>
    <source>
        <strain evidence="5 6">Harvey</strain>
    </source>
</reference>